<keyword evidence="5" id="KW-0804">Transcription</keyword>
<evidence type="ECO:0000313" key="11">
    <source>
        <dbReference type="Proteomes" id="UP001418222"/>
    </source>
</evidence>
<comment type="subcellular location">
    <subcellularLocation>
        <location evidence="1">Nucleus</location>
    </subcellularLocation>
</comment>
<evidence type="ECO:0000256" key="5">
    <source>
        <dbReference type="ARBA" id="ARBA00023163"/>
    </source>
</evidence>
<keyword evidence="3" id="KW-0805">Transcription regulation</keyword>
<organism evidence="10 11">
    <name type="scientific">Platanthera zijinensis</name>
    <dbReference type="NCBI Taxonomy" id="2320716"/>
    <lineage>
        <taxon>Eukaryota</taxon>
        <taxon>Viridiplantae</taxon>
        <taxon>Streptophyta</taxon>
        <taxon>Embryophyta</taxon>
        <taxon>Tracheophyta</taxon>
        <taxon>Spermatophyta</taxon>
        <taxon>Magnoliopsida</taxon>
        <taxon>Liliopsida</taxon>
        <taxon>Asparagales</taxon>
        <taxon>Orchidaceae</taxon>
        <taxon>Orchidoideae</taxon>
        <taxon>Orchideae</taxon>
        <taxon>Orchidinae</taxon>
        <taxon>Platanthera</taxon>
    </lineage>
</organism>
<dbReference type="FunFam" id="1.10.10.60:FF:000060">
    <property type="entry name" value="MYB transcription factor"/>
    <property type="match status" value="1"/>
</dbReference>
<feature type="domain" description="HTH myb-type" evidence="9">
    <location>
        <begin position="108"/>
        <end position="162"/>
    </location>
</feature>
<dbReference type="GO" id="GO:0000981">
    <property type="term" value="F:DNA-binding transcription factor activity, RNA polymerase II-specific"/>
    <property type="evidence" value="ECO:0007669"/>
    <property type="project" value="TreeGrafter"/>
</dbReference>
<dbReference type="SMART" id="SM00717">
    <property type="entry name" value="SANT"/>
    <property type="match status" value="2"/>
</dbReference>
<evidence type="ECO:0000313" key="10">
    <source>
        <dbReference type="EMBL" id="KAK8928959.1"/>
    </source>
</evidence>
<dbReference type="InterPro" id="IPR009057">
    <property type="entry name" value="Homeodomain-like_sf"/>
</dbReference>
<dbReference type="InterPro" id="IPR001005">
    <property type="entry name" value="SANT/Myb"/>
</dbReference>
<feature type="domain" description="Myb-like" evidence="8">
    <location>
        <begin position="108"/>
        <end position="158"/>
    </location>
</feature>
<keyword evidence="4" id="KW-0238">DNA-binding</keyword>
<feature type="region of interest" description="Disordered" evidence="7">
    <location>
        <begin position="23"/>
        <end position="53"/>
    </location>
</feature>
<dbReference type="InterPro" id="IPR050560">
    <property type="entry name" value="MYB_TF"/>
</dbReference>
<dbReference type="FunFam" id="1.10.10.60:FF:000356">
    <property type="entry name" value="MYB transcription factor"/>
    <property type="match status" value="1"/>
</dbReference>
<dbReference type="InterPro" id="IPR017930">
    <property type="entry name" value="Myb_dom"/>
</dbReference>
<dbReference type="PROSITE" id="PS50090">
    <property type="entry name" value="MYB_LIKE"/>
    <property type="match status" value="2"/>
</dbReference>
<dbReference type="PANTHER" id="PTHR45614:SF259">
    <property type="entry name" value="MYB DOMAIN PROTEIN 89-RELATED"/>
    <property type="match status" value="1"/>
</dbReference>
<evidence type="ECO:0000259" key="8">
    <source>
        <dbReference type="PROSITE" id="PS50090"/>
    </source>
</evidence>
<evidence type="ECO:0000256" key="3">
    <source>
        <dbReference type="ARBA" id="ARBA00023015"/>
    </source>
</evidence>
<dbReference type="PROSITE" id="PS51294">
    <property type="entry name" value="HTH_MYB"/>
    <property type="match status" value="2"/>
</dbReference>
<feature type="domain" description="Myb-like" evidence="8">
    <location>
        <begin position="61"/>
        <end position="107"/>
    </location>
</feature>
<evidence type="ECO:0000256" key="7">
    <source>
        <dbReference type="SAM" id="MobiDB-lite"/>
    </source>
</evidence>
<name>A0AAP0B629_9ASPA</name>
<comment type="caution">
    <text evidence="10">The sequence shown here is derived from an EMBL/GenBank/DDBJ whole genome shotgun (WGS) entry which is preliminary data.</text>
</comment>
<gene>
    <name evidence="10" type="primary">MYB44</name>
    <name evidence="10" type="ORF">KSP39_PZI017691</name>
</gene>
<dbReference type="CDD" id="cd00167">
    <property type="entry name" value="SANT"/>
    <property type="match status" value="2"/>
</dbReference>
<dbReference type="PANTHER" id="PTHR45614">
    <property type="entry name" value="MYB PROTEIN-RELATED"/>
    <property type="match status" value="1"/>
</dbReference>
<dbReference type="SUPFAM" id="SSF46689">
    <property type="entry name" value="Homeodomain-like"/>
    <property type="match status" value="1"/>
</dbReference>
<dbReference type="Proteomes" id="UP001418222">
    <property type="component" value="Unassembled WGS sequence"/>
</dbReference>
<keyword evidence="2" id="KW-0677">Repeat</keyword>
<dbReference type="AlphaFoldDB" id="A0AAP0B629"/>
<protein>
    <submittedName>
        <fullName evidence="10">Transcription factor MYB44</fullName>
    </submittedName>
</protein>
<proteinExistence type="predicted"/>
<dbReference type="GO" id="GO:0000978">
    <property type="term" value="F:RNA polymerase II cis-regulatory region sequence-specific DNA binding"/>
    <property type="evidence" value="ECO:0007669"/>
    <property type="project" value="TreeGrafter"/>
</dbReference>
<sequence>MSFSPSFPCLDKDETVNEKQSLDFDDLKGGEGGCNASTKNGLNGENEGAEHEVGHSRVCARGHWRPAEDSKLRDLVAQYGPQNWNLIAQKLQGRSGKSCRLRWFNQLDPRINKKAFTEEEEERLLFAHRLYGNKWAVIAKLFPGRTDNAVKNHWHVLMARRQREESNVYRRRNSFSSSLKPFHMCMEAKCSNNASSAESAISSNRDEPFSSSLPQHYEYLKVFGSAFALHHSSPLDSGAGVDHSGFSDSNSEASAADDSVVNNGFLPEMEEHQREKISLRFIDFLGVGAI</sequence>
<dbReference type="Gene3D" id="1.10.10.60">
    <property type="entry name" value="Homeodomain-like"/>
    <property type="match status" value="2"/>
</dbReference>
<evidence type="ECO:0000256" key="2">
    <source>
        <dbReference type="ARBA" id="ARBA00022737"/>
    </source>
</evidence>
<dbReference type="GO" id="GO:0005634">
    <property type="term" value="C:nucleus"/>
    <property type="evidence" value="ECO:0007669"/>
    <property type="project" value="UniProtKB-SubCell"/>
</dbReference>
<evidence type="ECO:0000256" key="6">
    <source>
        <dbReference type="ARBA" id="ARBA00023242"/>
    </source>
</evidence>
<keyword evidence="6" id="KW-0539">Nucleus</keyword>
<keyword evidence="11" id="KW-1185">Reference proteome</keyword>
<dbReference type="Pfam" id="PF13921">
    <property type="entry name" value="Myb_DNA-bind_6"/>
    <property type="match status" value="1"/>
</dbReference>
<feature type="domain" description="HTH myb-type" evidence="9">
    <location>
        <begin position="56"/>
        <end position="107"/>
    </location>
</feature>
<feature type="region of interest" description="Disordered" evidence="7">
    <location>
        <begin position="239"/>
        <end position="258"/>
    </location>
</feature>
<evidence type="ECO:0000256" key="1">
    <source>
        <dbReference type="ARBA" id="ARBA00004123"/>
    </source>
</evidence>
<accession>A0AAP0B629</accession>
<reference evidence="10 11" key="1">
    <citation type="journal article" date="2022" name="Nat. Plants">
        <title>Genomes of leafy and leafless Platanthera orchids illuminate the evolution of mycoheterotrophy.</title>
        <authorList>
            <person name="Li M.H."/>
            <person name="Liu K.W."/>
            <person name="Li Z."/>
            <person name="Lu H.C."/>
            <person name="Ye Q.L."/>
            <person name="Zhang D."/>
            <person name="Wang J.Y."/>
            <person name="Li Y.F."/>
            <person name="Zhong Z.M."/>
            <person name="Liu X."/>
            <person name="Yu X."/>
            <person name="Liu D.K."/>
            <person name="Tu X.D."/>
            <person name="Liu B."/>
            <person name="Hao Y."/>
            <person name="Liao X.Y."/>
            <person name="Jiang Y.T."/>
            <person name="Sun W.H."/>
            <person name="Chen J."/>
            <person name="Chen Y.Q."/>
            <person name="Ai Y."/>
            <person name="Zhai J.W."/>
            <person name="Wu S.S."/>
            <person name="Zhou Z."/>
            <person name="Hsiao Y.Y."/>
            <person name="Wu W.L."/>
            <person name="Chen Y.Y."/>
            <person name="Lin Y.F."/>
            <person name="Hsu J.L."/>
            <person name="Li C.Y."/>
            <person name="Wang Z.W."/>
            <person name="Zhao X."/>
            <person name="Zhong W.Y."/>
            <person name="Ma X.K."/>
            <person name="Ma L."/>
            <person name="Huang J."/>
            <person name="Chen G.Z."/>
            <person name="Huang M.Z."/>
            <person name="Huang L."/>
            <person name="Peng D.H."/>
            <person name="Luo Y.B."/>
            <person name="Zou S.Q."/>
            <person name="Chen S.P."/>
            <person name="Lan S."/>
            <person name="Tsai W.C."/>
            <person name="Van de Peer Y."/>
            <person name="Liu Z.J."/>
        </authorList>
    </citation>
    <scope>NUCLEOTIDE SEQUENCE [LARGE SCALE GENOMIC DNA]</scope>
    <source>
        <strain evidence="10">Lor287</strain>
    </source>
</reference>
<evidence type="ECO:0000256" key="4">
    <source>
        <dbReference type="ARBA" id="ARBA00023125"/>
    </source>
</evidence>
<dbReference type="EMBL" id="JBBWWQ010000015">
    <property type="protein sequence ID" value="KAK8928959.1"/>
    <property type="molecule type" value="Genomic_DNA"/>
</dbReference>
<feature type="compositionally biased region" description="Low complexity" evidence="7">
    <location>
        <begin position="247"/>
        <end position="258"/>
    </location>
</feature>
<evidence type="ECO:0000259" key="9">
    <source>
        <dbReference type="PROSITE" id="PS51294"/>
    </source>
</evidence>